<dbReference type="EMBL" id="JABZYP010000009">
    <property type="protein sequence ID" value="MBF1712772.1"/>
    <property type="molecule type" value="Genomic_DNA"/>
</dbReference>
<evidence type="ECO:0000313" key="1">
    <source>
        <dbReference type="EMBL" id="MBF1712772.1"/>
    </source>
</evidence>
<comment type="caution">
    <text evidence="1">The sequence shown here is derived from an EMBL/GenBank/DDBJ whole genome shotgun (WGS) entry which is preliminary data.</text>
</comment>
<proteinExistence type="predicted"/>
<dbReference type="SUPFAM" id="SSF53448">
    <property type="entry name" value="Nucleotide-diphospho-sugar transferases"/>
    <property type="match status" value="1"/>
</dbReference>
<dbReference type="Gene3D" id="3.90.550.10">
    <property type="entry name" value="Spore Coat Polysaccharide Biosynthesis Protein SpsA, Chain A"/>
    <property type="match status" value="1"/>
</dbReference>
<evidence type="ECO:0000313" key="2">
    <source>
        <dbReference type="Proteomes" id="UP000721045"/>
    </source>
</evidence>
<name>A0A930RBT0_STRIT</name>
<dbReference type="Proteomes" id="UP000721045">
    <property type="component" value="Unassembled WGS sequence"/>
</dbReference>
<dbReference type="InterPro" id="IPR002495">
    <property type="entry name" value="Glyco_trans_8"/>
</dbReference>
<dbReference type="Pfam" id="PF01501">
    <property type="entry name" value="Glyco_transf_8"/>
    <property type="match status" value="1"/>
</dbReference>
<organism evidence="1 2">
    <name type="scientific">Streptococcus intermedius</name>
    <dbReference type="NCBI Taxonomy" id="1338"/>
    <lineage>
        <taxon>Bacteria</taxon>
        <taxon>Bacillati</taxon>
        <taxon>Bacillota</taxon>
        <taxon>Bacilli</taxon>
        <taxon>Lactobacillales</taxon>
        <taxon>Streptococcaceae</taxon>
        <taxon>Streptococcus</taxon>
        <taxon>Streptococcus anginosus group</taxon>
    </lineage>
</organism>
<dbReference type="GO" id="GO:0016757">
    <property type="term" value="F:glycosyltransferase activity"/>
    <property type="evidence" value="ECO:0007669"/>
    <property type="project" value="InterPro"/>
</dbReference>
<accession>A0A930RBT0</accession>
<protein>
    <submittedName>
        <fullName evidence="1">Glycosyl transferase family 8</fullName>
    </submittedName>
</protein>
<dbReference type="AlphaFoldDB" id="A0A930RBT0"/>
<dbReference type="InterPro" id="IPR029044">
    <property type="entry name" value="Nucleotide-diphossugar_trans"/>
</dbReference>
<gene>
    <name evidence="1" type="ORF">HXO88_03405</name>
</gene>
<reference evidence="1" key="1">
    <citation type="submission" date="2020-04" db="EMBL/GenBank/DDBJ databases">
        <title>Deep metagenomics examines the oral microbiome during advanced dental caries in children, revealing novel taxa and co-occurrences with host molecules.</title>
        <authorList>
            <person name="Baker J.L."/>
            <person name="Morton J.T."/>
            <person name="Dinis M."/>
            <person name="Alvarez R."/>
            <person name="Tran N.C."/>
            <person name="Knight R."/>
            <person name="Edlund A."/>
        </authorList>
    </citation>
    <scope>NUCLEOTIDE SEQUENCE</scope>
    <source>
        <strain evidence="1">JCVI_23_bin.22</strain>
    </source>
</reference>
<keyword evidence="1" id="KW-0808">Transferase</keyword>
<sequence>MEINLLFSIDDHYMVSFKTTLYSVYQNTPSALLHVFVLQKQLLKKHAEIESFCEALGIVYEPVVIGERAFEDAPSADRYPETIYYRLLAHEYFPKDLDKILYLNTDILCLNDIFPLYKMELGAALYAAASHGSDTNMTDLVNKLRL</sequence>